<sequence>MSCNFSPVLQLLICVHLVYITLLIDIPAILHYNLYHTNDQHGCFYSFLIDRDMIRYESEYEYDVILKGGFHIIPYCLHLTEQVHQDTVYSNECIDDNSNNSICWTFAQLKEKQIISNNLFAWSVPIDLIEHYETFLNNPNSSNSASLTTIYNCSEGWFGSHCQYTLDSDGLIFNEFVNDIFLAKFPNQKQARSSSGTCYTHLLCDRGPSSSCLDWREICNGKRDCINGDVDEENYCTELEANECGVGEYRCQSGQCIPHAFVRDNDYDCADATDETMEIEDDGDDCSRNPAFDCEDRICTKRNNFPCGDGECISRIMPLSMSINVCTNQRNQKLIQALLAPKENPHLFPECVFVMNCITRANDLISRNSCDQLCRNISQCIDLFRVNKCPPSLFVFPIHPVAHGHVRFVYTTNTTNFAGNKLFTPYLVCFNNQLCNPFLNLTVIYNNLTCHYYSNISLSKYTFAEWSELVETVRQLFLHCSLITIKNCTNLFQCKQSSLCISTHRLLDGINDCFDESDENVIDTCSLQGPYRFQCSSDRNRCISLTMVNNGIVDCSAGEDESVQLPLFSMLCDWYQDISPLFENGREETDETDCNSHFPCNNQYTQCDGDWNCPDGLDEANCQSSLCPPFHHPCVSLKNDSIECLPIKFANDGRIHCRGGSDERHYCRNLFPELVDTRFRCSNETHRCMSVAKLCMNDKYLLVKDDKRCREDEDAICPASYFQNDWEFSGICSLAFNEQFHTTEELLCSLTDQYSKNTVGGRPERCLTLRHAGYYPPLTTHNAPKLTENTIDRIISTHIHGNKINIINRIWLCNRGIHIFIGKKKENGCLCPPAYYGDQCQYQNQRVSLILKFIKELSLDRNSVFQMVIMLIDDKQRIESYDKINYLPARDCNIKFRLNLLYSSRPKDSNKTYSVRIDAYNNDNLDYHSSWHLLIQFQNLPVNHLVARLFVGTKERAQDSRYCSIDCGSHALCMKYVNSQHYFCRCLPGWFGYFCNISHNCQCTADSRCVGVIANRSICICPLNKFGTFCQLTRSVCPPDICSSKGICVLDDSRMEEPDFTCLCNEGYFGPQCQFNSTKIEISFEGVLIPQAILAHYITAMKNTPHIHTTVFKKIPYDQNTVTLFRSGSFHILFIEFSNDYYLAVVQEKSNVSRTISTRVLPSYHCKPISDLFNHTILSYHRLRRIKYYHIPCQKLSQLA</sequence>
<keyword evidence="4" id="KW-0472">Membrane</keyword>
<name>A0A816A962_ADIRI</name>
<dbReference type="PROSITE" id="PS50026">
    <property type="entry name" value="EGF_3"/>
    <property type="match status" value="2"/>
</dbReference>
<dbReference type="SMART" id="SM00181">
    <property type="entry name" value="EGF"/>
    <property type="match status" value="2"/>
</dbReference>
<feature type="disulfide bond" evidence="2">
    <location>
        <begin position="963"/>
        <end position="973"/>
    </location>
</feature>
<comment type="caution">
    <text evidence="2">Lacks conserved residue(s) required for the propagation of feature annotation.</text>
</comment>
<accession>A0A816A962</accession>
<dbReference type="AlphaFoldDB" id="A0A816A962"/>
<dbReference type="CDD" id="cd00112">
    <property type="entry name" value="LDLa"/>
    <property type="match status" value="1"/>
</dbReference>
<keyword evidence="4" id="KW-1133">Transmembrane helix</keyword>
<dbReference type="Proteomes" id="UP000663828">
    <property type="component" value="Unassembled WGS sequence"/>
</dbReference>
<feature type="disulfide bond" evidence="2">
    <location>
        <begin position="986"/>
        <end position="995"/>
    </location>
</feature>
<dbReference type="GO" id="GO:0005886">
    <property type="term" value="C:plasma membrane"/>
    <property type="evidence" value="ECO:0007669"/>
    <property type="project" value="TreeGrafter"/>
</dbReference>
<feature type="disulfide bond" evidence="3">
    <location>
        <begin position="244"/>
        <end position="256"/>
    </location>
</feature>
<evidence type="ECO:0000313" key="6">
    <source>
        <dbReference type="EMBL" id="CAF1366015.1"/>
    </source>
</evidence>
<feature type="disulfide bond" evidence="3">
    <location>
        <begin position="488"/>
        <end position="500"/>
    </location>
</feature>
<reference evidence="7" key="1">
    <citation type="submission" date="2021-02" db="EMBL/GenBank/DDBJ databases">
        <authorList>
            <person name="Nowell W R."/>
        </authorList>
    </citation>
    <scope>NUCLEOTIDE SEQUENCE</scope>
</reference>
<feature type="domain" description="EGF-like" evidence="5">
    <location>
        <begin position="959"/>
        <end position="996"/>
    </location>
</feature>
<feature type="disulfide bond" evidence="3">
    <location>
        <begin position="251"/>
        <end position="269"/>
    </location>
</feature>
<dbReference type="InterPro" id="IPR000742">
    <property type="entry name" value="EGF"/>
</dbReference>
<feature type="domain" description="EGF-like" evidence="5">
    <location>
        <begin position="1033"/>
        <end position="1074"/>
    </location>
</feature>
<feature type="disulfide bond" evidence="3">
    <location>
        <begin position="607"/>
        <end position="622"/>
    </location>
</feature>
<dbReference type="PRINTS" id="PR00261">
    <property type="entry name" value="LDLRECEPTOR"/>
</dbReference>
<dbReference type="EMBL" id="CAJNOJ010000281">
    <property type="protein sequence ID" value="CAF1366015.1"/>
    <property type="molecule type" value="Genomic_DNA"/>
</dbReference>
<dbReference type="PROSITE" id="PS01186">
    <property type="entry name" value="EGF_2"/>
    <property type="match status" value="2"/>
</dbReference>
<keyword evidence="4" id="KW-0812">Transmembrane</keyword>
<evidence type="ECO:0000256" key="1">
    <source>
        <dbReference type="ARBA" id="ARBA00023157"/>
    </source>
</evidence>
<dbReference type="GO" id="GO:0043235">
    <property type="term" value="C:receptor complex"/>
    <property type="evidence" value="ECO:0007669"/>
    <property type="project" value="TreeGrafter"/>
</dbReference>
<dbReference type="InterPro" id="IPR002172">
    <property type="entry name" value="LDrepeatLR_classA_rpt"/>
</dbReference>
<evidence type="ECO:0000256" key="2">
    <source>
        <dbReference type="PROSITE-ProRule" id="PRU00076"/>
    </source>
</evidence>
<comment type="caution">
    <text evidence="7">The sequence shown here is derived from an EMBL/GenBank/DDBJ whole genome shotgun (WGS) entry which is preliminary data.</text>
</comment>
<proteinExistence type="predicted"/>
<keyword evidence="8" id="KW-1185">Reference proteome</keyword>
<dbReference type="InterPro" id="IPR051221">
    <property type="entry name" value="LDLR-related"/>
</dbReference>
<keyword evidence="2" id="KW-0245">EGF-like domain</keyword>
<feature type="disulfide bond" evidence="2">
    <location>
        <begin position="967"/>
        <end position="984"/>
    </location>
</feature>
<dbReference type="PROSITE" id="PS00022">
    <property type="entry name" value="EGF_1"/>
    <property type="match status" value="3"/>
</dbReference>
<dbReference type="Pfam" id="PF00057">
    <property type="entry name" value="Ldl_recept_a"/>
    <property type="match status" value="2"/>
</dbReference>
<feature type="disulfide bond" evidence="2">
    <location>
        <begin position="1064"/>
        <end position="1073"/>
    </location>
</feature>
<dbReference type="OrthoDB" id="9991628at2759"/>
<evidence type="ECO:0000256" key="4">
    <source>
        <dbReference type="SAM" id="Phobius"/>
    </source>
</evidence>
<evidence type="ECO:0000256" key="3">
    <source>
        <dbReference type="PROSITE-ProRule" id="PRU00124"/>
    </source>
</evidence>
<dbReference type="SMART" id="SM00192">
    <property type="entry name" value="LDLa"/>
    <property type="match status" value="6"/>
</dbReference>
<dbReference type="EMBL" id="CAJNOR010006428">
    <property type="protein sequence ID" value="CAF1595025.1"/>
    <property type="molecule type" value="Genomic_DNA"/>
</dbReference>
<keyword evidence="1 2" id="KW-1015">Disulfide bond</keyword>
<dbReference type="Proteomes" id="UP000663852">
    <property type="component" value="Unassembled WGS sequence"/>
</dbReference>
<dbReference type="PROSITE" id="PS50068">
    <property type="entry name" value="LDLRA_2"/>
    <property type="match status" value="4"/>
</dbReference>
<gene>
    <name evidence="6" type="ORF">EDS130_LOCUS34099</name>
    <name evidence="7" type="ORF">XAT740_LOCUS46997</name>
</gene>
<dbReference type="SUPFAM" id="SSF57424">
    <property type="entry name" value="LDL receptor-like module"/>
    <property type="match status" value="3"/>
</dbReference>
<evidence type="ECO:0000313" key="8">
    <source>
        <dbReference type="Proteomes" id="UP000663828"/>
    </source>
</evidence>
<evidence type="ECO:0000313" key="7">
    <source>
        <dbReference type="EMBL" id="CAF1595025.1"/>
    </source>
</evidence>
<feature type="transmembrane region" description="Helical" evidence="4">
    <location>
        <begin position="7"/>
        <end position="30"/>
    </location>
</feature>
<dbReference type="PANTHER" id="PTHR22722">
    <property type="entry name" value="LOW-DENSITY LIPOPROTEIN RECEPTOR-RELATED PROTEIN 2-RELATED"/>
    <property type="match status" value="1"/>
</dbReference>
<dbReference type="Gene3D" id="4.10.400.10">
    <property type="entry name" value="Low-density Lipoprotein Receptor"/>
    <property type="match status" value="3"/>
</dbReference>
<dbReference type="SUPFAM" id="SSF57196">
    <property type="entry name" value="EGF/Laminin"/>
    <property type="match status" value="1"/>
</dbReference>
<protein>
    <recommendedName>
        <fullName evidence="5">EGF-like domain-containing protein</fullName>
    </recommendedName>
</protein>
<organism evidence="7 8">
    <name type="scientific">Adineta ricciae</name>
    <name type="common">Rotifer</name>
    <dbReference type="NCBI Taxonomy" id="249248"/>
    <lineage>
        <taxon>Eukaryota</taxon>
        <taxon>Metazoa</taxon>
        <taxon>Spiralia</taxon>
        <taxon>Gnathifera</taxon>
        <taxon>Rotifera</taxon>
        <taxon>Eurotatoria</taxon>
        <taxon>Bdelloidea</taxon>
        <taxon>Adinetida</taxon>
        <taxon>Adinetidae</taxon>
        <taxon>Adineta</taxon>
    </lineage>
</organism>
<dbReference type="InterPro" id="IPR036055">
    <property type="entry name" value="LDL_receptor-like_sf"/>
</dbReference>
<evidence type="ECO:0000259" key="5">
    <source>
        <dbReference type="PROSITE" id="PS50026"/>
    </source>
</evidence>
<dbReference type="Gene3D" id="2.10.25.10">
    <property type="entry name" value="Laminin"/>
    <property type="match status" value="1"/>
</dbReference>